<reference evidence="2 3" key="1">
    <citation type="journal article" date="2023" name="J. Hered.">
        <title>Chromosome-level genome of the wood stork (Mycteria americana) provides insight into avian chromosome evolution.</title>
        <authorList>
            <person name="Flamio R. Jr."/>
            <person name="Ramstad K.M."/>
        </authorList>
    </citation>
    <scope>NUCLEOTIDE SEQUENCE [LARGE SCALE GENOMIC DNA]</scope>
    <source>
        <strain evidence="2">JAX WOST 10</strain>
    </source>
</reference>
<name>A0AAN7MMC5_MYCAM</name>
<feature type="region of interest" description="Disordered" evidence="1">
    <location>
        <begin position="36"/>
        <end position="55"/>
    </location>
</feature>
<evidence type="ECO:0000313" key="3">
    <source>
        <dbReference type="Proteomes" id="UP001333110"/>
    </source>
</evidence>
<proteinExistence type="predicted"/>
<keyword evidence="3" id="KW-1185">Reference proteome</keyword>
<protein>
    <submittedName>
        <fullName evidence="2">Uncharacterized protein</fullName>
    </submittedName>
</protein>
<comment type="caution">
    <text evidence="2">The sequence shown here is derived from an EMBL/GenBank/DDBJ whole genome shotgun (WGS) entry which is preliminary data.</text>
</comment>
<dbReference type="Proteomes" id="UP001333110">
    <property type="component" value="Unassembled WGS sequence"/>
</dbReference>
<evidence type="ECO:0000313" key="2">
    <source>
        <dbReference type="EMBL" id="KAK4808977.1"/>
    </source>
</evidence>
<dbReference type="EMBL" id="JAUNZN010000023">
    <property type="protein sequence ID" value="KAK4808977.1"/>
    <property type="molecule type" value="Genomic_DNA"/>
</dbReference>
<dbReference type="AlphaFoldDB" id="A0AAN7MMC5"/>
<evidence type="ECO:0000256" key="1">
    <source>
        <dbReference type="SAM" id="MobiDB-lite"/>
    </source>
</evidence>
<gene>
    <name evidence="2" type="ORF">QYF61_015211</name>
</gene>
<organism evidence="2 3">
    <name type="scientific">Mycteria americana</name>
    <name type="common">Wood stork</name>
    <dbReference type="NCBI Taxonomy" id="33587"/>
    <lineage>
        <taxon>Eukaryota</taxon>
        <taxon>Metazoa</taxon>
        <taxon>Chordata</taxon>
        <taxon>Craniata</taxon>
        <taxon>Vertebrata</taxon>
        <taxon>Euteleostomi</taxon>
        <taxon>Archelosauria</taxon>
        <taxon>Archosauria</taxon>
        <taxon>Dinosauria</taxon>
        <taxon>Saurischia</taxon>
        <taxon>Theropoda</taxon>
        <taxon>Coelurosauria</taxon>
        <taxon>Aves</taxon>
        <taxon>Neognathae</taxon>
        <taxon>Neoaves</taxon>
        <taxon>Aequornithes</taxon>
        <taxon>Ciconiiformes</taxon>
        <taxon>Ciconiidae</taxon>
        <taxon>Mycteria</taxon>
    </lineage>
</organism>
<accession>A0AAN7MMC5</accession>
<sequence>MMDTVWYRVLGREHKKLEGALPLDIYQACTVNADTCSGSGGRPEWTPHGRSTKSTKSDQIIKSAACCLALCMLAALPPITPGHWGRVANCVILQDIHYMEHLQRRANLRAMRLGQREASAFHPPAAGLSTEDTQRKKWGSEYTWRRIADIARRAPVPMLNNPFSEVKFPNIQAKPPLTQLEAISSRPITCYLGEETDPTSLQPPFR</sequence>